<evidence type="ECO:0000256" key="3">
    <source>
        <dbReference type="ARBA" id="ARBA00022691"/>
    </source>
</evidence>
<dbReference type="InterPro" id="IPR041698">
    <property type="entry name" value="Methyltransf_25"/>
</dbReference>
<dbReference type="SMART" id="SM00650">
    <property type="entry name" value="rADc"/>
    <property type="match status" value="1"/>
</dbReference>
<keyword evidence="6" id="KW-1185">Reference proteome</keyword>
<dbReference type="GO" id="GO:0004608">
    <property type="term" value="F:phosphatidylethanolamine N-methyltransferase activity"/>
    <property type="evidence" value="ECO:0007669"/>
    <property type="project" value="UniProtKB-EC"/>
</dbReference>
<keyword evidence="1 5" id="KW-0489">Methyltransferase</keyword>
<dbReference type="CDD" id="cd02440">
    <property type="entry name" value="AdoMet_MTases"/>
    <property type="match status" value="1"/>
</dbReference>
<keyword evidence="3" id="KW-0949">S-adenosyl-L-methionine</keyword>
<name>A0ABV2IY39_9HYPH</name>
<sequence>MVVGLVRKKIGKHFDGELRFVRGMIEGPKQVGAILPTSSVTARVMARVIDPASGLKVLELGPGTGAITKAILNRVSPQRLVSIEYSTPFYNHLTATFPDVHFINGDAFDLDTSLGDLRNETFDCVISAIPLLNFPMSGRISLVESLLERIPAGRPIVQISYGPISPVAAKPESYTIKHLDFVVRNIPPAQLWTYTKNT</sequence>
<organism evidence="5 6">
    <name type="scientific">Rhizobium aquaticum</name>
    <dbReference type="NCBI Taxonomy" id="1549636"/>
    <lineage>
        <taxon>Bacteria</taxon>
        <taxon>Pseudomonadati</taxon>
        <taxon>Pseudomonadota</taxon>
        <taxon>Alphaproteobacteria</taxon>
        <taxon>Hyphomicrobiales</taxon>
        <taxon>Rhizobiaceae</taxon>
        <taxon>Rhizobium/Agrobacterium group</taxon>
        <taxon>Rhizobium</taxon>
    </lineage>
</organism>
<dbReference type="NCBIfam" id="NF045881">
    <property type="entry name" value="PLipidMtase_Agro"/>
    <property type="match status" value="1"/>
</dbReference>
<evidence type="ECO:0000313" key="5">
    <source>
        <dbReference type="EMBL" id="MET3613423.1"/>
    </source>
</evidence>
<dbReference type="RefSeq" id="WP_354555963.1">
    <property type="nucleotide sequence ID" value="NZ_JBEPMB010000002.1"/>
</dbReference>
<gene>
    <name evidence="5" type="ORF">ABID16_001752</name>
</gene>
<dbReference type="SUPFAM" id="SSF53335">
    <property type="entry name" value="S-adenosyl-L-methionine-dependent methyltransferases"/>
    <property type="match status" value="1"/>
</dbReference>
<accession>A0ABV2IY39</accession>
<dbReference type="Gene3D" id="3.40.50.150">
    <property type="entry name" value="Vaccinia Virus protein VP39"/>
    <property type="match status" value="1"/>
</dbReference>
<keyword evidence="2 5" id="KW-0808">Transferase</keyword>
<evidence type="ECO:0000256" key="2">
    <source>
        <dbReference type="ARBA" id="ARBA00022679"/>
    </source>
</evidence>
<dbReference type="EC" id="2.1.1.71" evidence="5"/>
<proteinExistence type="predicted"/>
<dbReference type="EC" id="2.1.1.17" evidence="5"/>
<dbReference type="GO" id="GO:0032259">
    <property type="term" value="P:methylation"/>
    <property type="evidence" value="ECO:0007669"/>
    <property type="project" value="UniProtKB-KW"/>
</dbReference>
<dbReference type="GO" id="GO:0000773">
    <property type="term" value="F:phosphatidyl-N-methylethanolamine N-methyltransferase activity"/>
    <property type="evidence" value="ECO:0007669"/>
    <property type="project" value="UniProtKB-EC"/>
</dbReference>
<dbReference type="InterPro" id="IPR020598">
    <property type="entry name" value="rRNA_Ade_methylase_Trfase_N"/>
</dbReference>
<evidence type="ECO:0000313" key="6">
    <source>
        <dbReference type="Proteomes" id="UP001549047"/>
    </source>
</evidence>
<evidence type="ECO:0000256" key="1">
    <source>
        <dbReference type="ARBA" id="ARBA00022603"/>
    </source>
</evidence>
<dbReference type="Proteomes" id="UP001549047">
    <property type="component" value="Unassembled WGS sequence"/>
</dbReference>
<dbReference type="InterPro" id="IPR029063">
    <property type="entry name" value="SAM-dependent_MTases_sf"/>
</dbReference>
<feature type="domain" description="Ribosomal RNA adenine methylase transferase N-terminal" evidence="4">
    <location>
        <begin position="41"/>
        <end position="185"/>
    </location>
</feature>
<dbReference type="EMBL" id="JBEPMB010000002">
    <property type="protein sequence ID" value="MET3613423.1"/>
    <property type="molecule type" value="Genomic_DNA"/>
</dbReference>
<reference evidence="5 6" key="1">
    <citation type="submission" date="2024-06" db="EMBL/GenBank/DDBJ databases">
        <title>Genomic Encyclopedia of Type Strains, Phase IV (KMG-IV): sequencing the most valuable type-strain genomes for metagenomic binning, comparative biology and taxonomic classification.</title>
        <authorList>
            <person name="Goeker M."/>
        </authorList>
    </citation>
    <scope>NUCLEOTIDE SEQUENCE [LARGE SCALE GENOMIC DNA]</scope>
    <source>
        <strain evidence="5 6">DSM 29780</strain>
    </source>
</reference>
<evidence type="ECO:0000259" key="4">
    <source>
        <dbReference type="SMART" id="SM00650"/>
    </source>
</evidence>
<protein>
    <submittedName>
        <fullName evidence="5">Phosphatidylethanolamine/phosphatidyl-N-methylethanolamine N-methyltransferase</fullName>
        <ecNumber evidence="5">2.1.1.17</ecNumber>
        <ecNumber evidence="5">2.1.1.71</ecNumber>
    </submittedName>
</protein>
<comment type="caution">
    <text evidence="5">The sequence shown here is derived from an EMBL/GenBank/DDBJ whole genome shotgun (WGS) entry which is preliminary data.</text>
</comment>
<dbReference type="Pfam" id="PF13649">
    <property type="entry name" value="Methyltransf_25"/>
    <property type="match status" value="1"/>
</dbReference>